<accession>A0A383EQP4</accession>
<name>A0A383EQP4_9ZZZZ</name>
<feature type="non-terminal residue" evidence="1">
    <location>
        <position position="70"/>
    </location>
</feature>
<protein>
    <submittedName>
        <fullName evidence="1">Uncharacterized protein</fullName>
    </submittedName>
</protein>
<gene>
    <name evidence="1" type="ORF">METZ01_LOCUS512116</name>
</gene>
<sequence length="70" mass="7822">MDKLTETDVRRGIALLVCLGSMISVPEAATAQRATGFENPYYTSGTKIAPATLVPSVRKWYLPQRLYKLY</sequence>
<evidence type="ECO:0000313" key="1">
    <source>
        <dbReference type="EMBL" id="SVE59262.1"/>
    </source>
</evidence>
<reference evidence="1" key="1">
    <citation type="submission" date="2018-05" db="EMBL/GenBank/DDBJ databases">
        <authorList>
            <person name="Lanie J.A."/>
            <person name="Ng W.-L."/>
            <person name="Kazmierczak K.M."/>
            <person name="Andrzejewski T.M."/>
            <person name="Davidsen T.M."/>
            <person name="Wayne K.J."/>
            <person name="Tettelin H."/>
            <person name="Glass J.I."/>
            <person name="Rusch D."/>
            <person name="Podicherti R."/>
            <person name="Tsui H.-C.T."/>
            <person name="Winkler M.E."/>
        </authorList>
    </citation>
    <scope>NUCLEOTIDE SEQUENCE</scope>
</reference>
<organism evidence="1">
    <name type="scientific">marine metagenome</name>
    <dbReference type="NCBI Taxonomy" id="408172"/>
    <lineage>
        <taxon>unclassified sequences</taxon>
        <taxon>metagenomes</taxon>
        <taxon>ecological metagenomes</taxon>
    </lineage>
</organism>
<dbReference type="EMBL" id="UINC01228091">
    <property type="protein sequence ID" value="SVE59262.1"/>
    <property type="molecule type" value="Genomic_DNA"/>
</dbReference>
<proteinExistence type="predicted"/>
<dbReference type="AlphaFoldDB" id="A0A383EQP4"/>